<dbReference type="Proteomes" id="UP000789423">
    <property type="component" value="Unassembled WGS sequence"/>
</dbReference>
<name>A0ABM8YBP0_9BACI</name>
<dbReference type="RefSeq" id="WP_230575269.1">
    <property type="nucleotide sequence ID" value="NZ_CAKJTI010000010.1"/>
</dbReference>
<dbReference type="EMBL" id="CAKJTI010000010">
    <property type="protein sequence ID" value="CAG9613173.1"/>
    <property type="molecule type" value="Genomic_DNA"/>
</dbReference>
<organism evidence="1 2">
    <name type="scientific">Bacillus rhizoplanae</name>
    <dbReference type="NCBI Taxonomy" id="2880966"/>
    <lineage>
        <taxon>Bacteria</taxon>
        <taxon>Bacillati</taxon>
        <taxon>Bacillota</taxon>
        <taxon>Bacilli</taxon>
        <taxon>Bacillales</taxon>
        <taxon>Bacillaceae</taxon>
        <taxon>Bacillus</taxon>
    </lineage>
</organism>
<proteinExistence type="predicted"/>
<dbReference type="InterPro" id="IPR029068">
    <property type="entry name" value="Glyas_Bleomycin-R_OHBP_Dase"/>
</dbReference>
<evidence type="ECO:0000313" key="1">
    <source>
        <dbReference type="EMBL" id="CAG9613173.1"/>
    </source>
</evidence>
<evidence type="ECO:0000313" key="2">
    <source>
        <dbReference type="Proteomes" id="UP000789423"/>
    </source>
</evidence>
<accession>A0ABM8YBP0</accession>
<keyword evidence="2" id="KW-1185">Reference proteome</keyword>
<comment type="caution">
    <text evidence="1">The sequence shown here is derived from an EMBL/GenBank/DDBJ whole genome shotgun (WGS) entry which is preliminary data.</text>
</comment>
<protein>
    <recommendedName>
        <fullName evidence="3">Lactoylglutathione lyase</fullName>
    </recommendedName>
</protein>
<sequence>MDKVVHSVLLEVRDLKKTLYFYEGILGFKSSRQRPQLDLPGVWYDIGSMRICCIVNKRKQAVNEEGILPKIEVNIPLCEVENLLKKLDYYHVTYTEMEDYVEGKKVLSVYDPDQHMIQLQAQLKSENLV</sequence>
<evidence type="ECO:0008006" key="3">
    <source>
        <dbReference type="Google" id="ProtNLM"/>
    </source>
</evidence>
<reference evidence="1 2" key="1">
    <citation type="submission" date="2021-10" db="EMBL/GenBank/DDBJ databases">
        <authorList>
            <person name="Criscuolo A."/>
        </authorList>
    </citation>
    <scope>NUCLEOTIDE SEQUENCE [LARGE SCALE GENOMIC DNA]</scope>
    <source>
        <strain evidence="2">CIP 111899</strain>
    </source>
</reference>
<dbReference type="SUPFAM" id="SSF54593">
    <property type="entry name" value="Glyoxalase/Bleomycin resistance protein/Dihydroxybiphenyl dioxygenase"/>
    <property type="match status" value="1"/>
</dbReference>
<dbReference type="Gene3D" id="3.10.180.10">
    <property type="entry name" value="2,3-Dihydroxybiphenyl 1,2-Dioxygenase, domain 1"/>
    <property type="match status" value="1"/>
</dbReference>
<gene>
    <name evidence="1" type="ORF">BACCIP111899_02368</name>
</gene>